<keyword evidence="1" id="KW-1133">Transmembrane helix</keyword>
<keyword evidence="1" id="KW-0812">Transmembrane</keyword>
<dbReference type="Proteomes" id="UP000638648">
    <property type="component" value="Unassembled WGS sequence"/>
</dbReference>
<dbReference type="EMBL" id="JADBEM010000001">
    <property type="protein sequence ID" value="MBE1610765.1"/>
    <property type="molecule type" value="Genomic_DNA"/>
</dbReference>
<evidence type="ECO:0000313" key="2">
    <source>
        <dbReference type="EMBL" id="MBE1610765.1"/>
    </source>
</evidence>
<keyword evidence="3" id="KW-1185">Reference proteome</keyword>
<evidence type="ECO:0000313" key="3">
    <source>
        <dbReference type="Proteomes" id="UP000638648"/>
    </source>
</evidence>
<name>A0A927N9E7_9ACTN</name>
<gene>
    <name evidence="2" type="ORF">HEB94_007613</name>
</gene>
<reference evidence="2" key="1">
    <citation type="submission" date="2020-10" db="EMBL/GenBank/DDBJ databases">
        <title>Sequencing the genomes of 1000 actinobacteria strains.</title>
        <authorList>
            <person name="Klenk H.-P."/>
        </authorList>
    </citation>
    <scope>NUCLEOTIDE SEQUENCE</scope>
    <source>
        <strain evidence="2">DSM 45354</strain>
    </source>
</reference>
<evidence type="ECO:0000256" key="1">
    <source>
        <dbReference type="SAM" id="Phobius"/>
    </source>
</evidence>
<accession>A0A927N9E7</accession>
<organism evidence="2 3">
    <name type="scientific">Actinopolymorpha pittospori</name>
    <dbReference type="NCBI Taxonomy" id="648752"/>
    <lineage>
        <taxon>Bacteria</taxon>
        <taxon>Bacillati</taxon>
        <taxon>Actinomycetota</taxon>
        <taxon>Actinomycetes</taxon>
        <taxon>Propionibacteriales</taxon>
        <taxon>Actinopolymorphaceae</taxon>
        <taxon>Actinopolymorpha</taxon>
    </lineage>
</organism>
<feature type="transmembrane region" description="Helical" evidence="1">
    <location>
        <begin position="78"/>
        <end position="97"/>
    </location>
</feature>
<feature type="transmembrane region" description="Helical" evidence="1">
    <location>
        <begin position="38"/>
        <end position="57"/>
    </location>
</feature>
<comment type="caution">
    <text evidence="2">The sequence shown here is derived from an EMBL/GenBank/DDBJ whole genome shotgun (WGS) entry which is preliminary data.</text>
</comment>
<protein>
    <submittedName>
        <fullName evidence="2">Low temperature requirement protein LtrA</fullName>
    </submittedName>
</protein>
<proteinExistence type="predicted"/>
<keyword evidence="1" id="KW-0472">Membrane</keyword>
<sequence length="143" mass="15879">MTVESTPSGRAVLTLRRAAIGVCVLAVAWIGSGLEDQTWPPTLIVLAVVIPVGLLSFRRPVGPVPGMVETEHPLRRSVVFWSVLLTAGLIWEAYAFFHQPSILVGSWEHPTLSELLHPVFEFRSAKFVGWVLWIWAGLRMARP</sequence>
<dbReference type="RefSeq" id="WP_192754088.1">
    <property type="nucleotide sequence ID" value="NZ_BAABJL010000095.1"/>
</dbReference>
<feature type="transmembrane region" description="Helical" evidence="1">
    <location>
        <begin position="12"/>
        <end position="32"/>
    </location>
</feature>
<dbReference type="AlphaFoldDB" id="A0A927N9E7"/>